<keyword evidence="4 6" id="KW-0975">Bacterial flagellum</keyword>
<evidence type="ECO:0000256" key="2">
    <source>
        <dbReference type="ARBA" id="ARBA00009677"/>
    </source>
</evidence>
<comment type="subcellular location">
    <subcellularLocation>
        <location evidence="1 6">Bacterial flagellum basal body</location>
    </subcellularLocation>
</comment>
<keyword evidence="10" id="KW-1185">Reference proteome</keyword>
<dbReference type="PANTHER" id="PTHR30435">
    <property type="entry name" value="FLAGELLAR PROTEIN"/>
    <property type="match status" value="1"/>
</dbReference>
<feature type="domain" description="Flagellar basal-body/hook protein C-terminal" evidence="8">
    <location>
        <begin position="96"/>
        <end position="136"/>
    </location>
</feature>
<accession>A0A7W9CSB6</accession>
<dbReference type="EMBL" id="JACHOO010000001">
    <property type="protein sequence ID" value="MBB5751025.1"/>
    <property type="molecule type" value="Genomic_DNA"/>
</dbReference>
<keyword evidence="9" id="KW-0969">Cilium</keyword>
<evidence type="ECO:0000313" key="9">
    <source>
        <dbReference type="EMBL" id="MBB5751025.1"/>
    </source>
</evidence>
<evidence type="ECO:0000259" key="8">
    <source>
        <dbReference type="Pfam" id="PF06429"/>
    </source>
</evidence>
<dbReference type="AlphaFoldDB" id="A0A7W9CSB6"/>
<evidence type="ECO:0000259" key="7">
    <source>
        <dbReference type="Pfam" id="PF00460"/>
    </source>
</evidence>
<dbReference type="InterPro" id="IPR006299">
    <property type="entry name" value="FlgC"/>
</dbReference>
<dbReference type="InterPro" id="IPR001444">
    <property type="entry name" value="Flag_bb_rod_N"/>
</dbReference>
<evidence type="ECO:0000256" key="1">
    <source>
        <dbReference type="ARBA" id="ARBA00004117"/>
    </source>
</evidence>
<keyword evidence="9" id="KW-0282">Flagellum</keyword>
<dbReference type="Proteomes" id="UP000523821">
    <property type="component" value="Unassembled WGS sequence"/>
</dbReference>
<protein>
    <recommendedName>
        <fullName evidence="3 6">Flagellar basal-body rod protein FlgC</fullName>
    </recommendedName>
</protein>
<dbReference type="InterPro" id="IPR010930">
    <property type="entry name" value="Flg_bb/hook_C_dom"/>
</dbReference>
<dbReference type="InterPro" id="IPR019776">
    <property type="entry name" value="Flagellar_basal_body_rod_CS"/>
</dbReference>
<keyword evidence="9" id="KW-0966">Cell projection</keyword>
<organism evidence="9 10">
    <name type="scientific">Prosthecomicrobium pneumaticum</name>
    <dbReference type="NCBI Taxonomy" id="81895"/>
    <lineage>
        <taxon>Bacteria</taxon>
        <taxon>Pseudomonadati</taxon>
        <taxon>Pseudomonadota</taxon>
        <taxon>Alphaproteobacteria</taxon>
        <taxon>Hyphomicrobiales</taxon>
        <taxon>Kaistiaceae</taxon>
        <taxon>Prosthecomicrobium</taxon>
    </lineage>
</organism>
<dbReference type="Pfam" id="PF00460">
    <property type="entry name" value="Flg_bb_rod"/>
    <property type="match status" value="1"/>
</dbReference>
<evidence type="ECO:0000256" key="3">
    <source>
        <dbReference type="ARBA" id="ARBA00017941"/>
    </source>
</evidence>
<dbReference type="GO" id="GO:0030694">
    <property type="term" value="C:bacterial-type flagellum basal body, rod"/>
    <property type="evidence" value="ECO:0007669"/>
    <property type="project" value="UniProtKB-UniRule"/>
</dbReference>
<dbReference type="GO" id="GO:0071978">
    <property type="term" value="P:bacterial-type flagellum-dependent swarming motility"/>
    <property type="evidence" value="ECO:0007669"/>
    <property type="project" value="TreeGrafter"/>
</dbReference>
<comment type="caution">
    <text evidence="9">The sequence shown here is derived from an EMBL/GenBank/DDBJ whole genome shotgun (WGS) entry which is preliminary data.</text>
</comment>
<name>A0A7W9CSB6_9HYPH</name>
<dbReference type="PANTHER" id="PTHR30435:SF2">
    <property type="entry name" value="FLAGELLAR BASAL-BODY ROD PROTEIN FLGC"/>
    <property type="match status" value="1"/>
</dbReference>
<sequence length="140" mass="14980">MSDPLLSIGRIAGSGMEAQLLRMRIASENIANARSTGATPGADPYRRKTVEFASELDRALGFTGVSVRSIGVDRATAFEVEHDPGNPAADQNGDVKLPNVNVLVEMADLRDAGRSYSANLQMMKQARSMISMTLDLLRGG</sequence>
<dbReference type="RefSeq" id="WP_183851613.1">
    <property type="nucleotide sequence ID" value="NZ_JACHOO010000001.1"/>
</dbReference>
<gene>
    <name evidence="9" type="ORF">GGQ63_000068</name>
</gene>
<dbReference type="PROSITE" id="PS00588">
    <property type="entry name" value="FLAGELLA_BB_ROD"/>
    <property type="match status" value="1"/>
</dbReference>
<reference evidence="9 10" key="1">
    <citation type="submission" date="2020-08" db="EMBL/GenBank/DDBJ databases">
        <title>Genomic Encyclopedia of Type Strains, Phase IV (KMG-IV): sequencing the most valuable type-strain genomes for metagenomic binning, comparative biology and taxonomic classification.</title>
        <authorList>
            <person name="Goeker M."/>
        </authorList>
    </citation>
    <scope>NUCLEOTIDE SEQUENCE [LARGE SCALE GENOMIC DNA]</scope>
    <source>
        <strain evidence="9 10">DSM 16268</strain>
    </source>
</reference>
<comment type="similarity">
    <text evidence="2">Belongs to the flagella basal body rod proteins family.</text>
</comment>
<evidence type="ECO:0000313" key="10">
    <source>
        <dbReference type="Proteomes" id="UP000523821"/>
    </source>
</evidence>
<evidence type="ECO:0000256" key="4">
    <source>
        <dbReference type="ARBA" id="ARBA00023143"/>
    </source>
</evidence>
<dbReference type="NCBIfam" id="TIGR01395">
    <property type="entry name" value="FlgC"/>
    <property type="match status" value="1"/>
</dbReference>
<proteinExistence type="inferred from homology"/>
<evidence type="ECO:0000256" key="5">
    <source>
        <dbReference type="ARBA" id="ARBA00025933"/>
    </source>
</evidence>
<feature type="domain" description="Flagellar basal body rod protein N-terminal" evidence="7">
    <location>
        <begin position="10"/>
        <end position="38"/>
    </location>
</feature>
<comment type="subunit">
    <text evidence="5 6">The basal body constitutes a major portion of the flagellar organelle and consists of four rings (L,P,S, and M) mounted on a central rod. The rod consists of about 26 subunits of FlgG in the distal portion, and FlgB, FlgC and FlgF are thought to build up the proximal portion of the rod with about 6 subunits each.</text>
</comment>
<evidence type="ECO:0000256" key="6">
    <source>
        <dbReference type="RuleBase" id="RU362062"/>
    </source>
</evidence>
<dbReference type="Pfam" id="PF06429">
    <property type="entry name" value="Flg_bbr_C"/>
    <property type="match status" value="1"/>
</dbReference>